<feature type="region of interest" description="Disordered" evidence="1">
    <location>
        <begin position="91"/>
        <end position="112"/>
    </location>
</feature>
<dbReference type="EMBL" id="JBHSXI010000002">
    <property type="protein sequence ID" value="MFC6888432.1"/>
    <property type="molecule type" value="Genomic_DNA"/>
</dbReference>
<sequence>MIHCELRTHADCHIHLFPQRLRRAIRGSLNDAAGGEFPHPDDPTAVEATLRDAGTSHYSPLPYAHEADMAADRNDWELDWAADSRMCIPSATADPETSAQSFARPSTVVMGV</sequence>
<evidence type="ECO:0000313" key="3">
    <source>
        <dbReference type="Proteomes" id="UP001596333"/>
    </source>
</evidence>
<evidence type="ECO:0008006" key="4">
    <source>
        <dbReference type="Google" id="ProtNLM"/>
    </source>
</evidence>
<dbReference type="Proteomes" id="UP001596333">
    <property type="component" value="Unassembled WGS sequence"/>
</dbReference>
<keyword evidence="3" id="KW-1185">Reference proteome</keyword>
<dbReference type="InterPro" id="IPR032466">
    <property type="entry name" value="Metal_Hydrolase"/>
</dbReference>
<feature type="compositionally biased region" description="Polar residues" evidence="1">
    <location>
        <begin position="95"/>
        <end position="104"/>
    </location>
</feature>
<protein>
    <recommendedName>
        <fullName evidence="4">Amidohydrolase</fullName>
    </recommendedName>
</protein>
<comment type="caution">
    <text evidence="2">The sequence shown here is derived from an EMBL/GenBank/DDBJ whole genome shotgun (WGS) entry which is preliminary data.</text>
</comment>
<reference evidence="2 3" key="1">
    <citation type="journal article" date="2019" name="Int. J. Syst. Evol. Microbiol.">
        <title>The Global Catalogue of Microorganisms (GCM) 10K type strain sequencing project: providing services to taxonomists for standard genome sequencing and annotation.</title>
        <authorList>
            <consortium name="The Broad Institute Genomics Platform"/>
            <consortium name="The Broad Institute Genome Sequencing Center for Infectious Disease"/>
            <person name="Wu L."/>
            <person name="Ma J."/>
        </authorList>
    </citation>
    <scope>NUCLEOTIDE SEQUENCE [LARGE SCALE GENOMIC DNA]</scope>
    <source>
        <strain evidence="2 3">Y73</strain>
    </source>
</reference>
<organism evidence="2 3">
    <name type="scientific">Halorubrum trueperi</name>
    <dbReference type="NCBI Taxonomy" id="2004704"/>
    <lineage>
        <taxon>Archaea</taxon>
        <taxon>Methanobacteriati</taxon>
        <taxon>Methanobacteriota</taxon>
        <taxon>Stenosarchaea group</taxon>
        <taxon>Halobacteria</taxon>
        <taxon>Halobacteriales</taxon>
        <taxon>Haloferacaceae</taxon>
        <taxon>Halorubrum</taxon>
    </lineage>
</organism>
<evidence type="ECO:0000313" key="2">
    <source>
        <dbReference type="EMBL" id="MFC6888432.1"/>
    </source>
</evidence>
<accession>A0ABD5UMD7</accession>
<dbReference type="RefSeq" id="WP_379765373.1">
    <property type="nucleotide sequence ID" value="NZ_JBHSXI010000002.1"/>
</dbReference>
<proteinExistence type="predicted"/>
<dbReference type="AlphaFoldDB" id="A0ABD5UMD7"/>
<evidence type="ECO:0000256" key="1">
    <source>
        <dbReference type="SAM" id="MobiDB-lite"/>
    </source>
</evidence>
<gene>
    <name evidence="2" type="ORF">ACFQEY_05145</name>
</gene>
<name>A0ABD5UMD7_9EURY</name>
<dbReference type="SUPFAM" id="SSF51556">
    <property type="entry name" value="Metallo-dependent hydrolases"/>
    <property type="match status" value="1"/>
</dbReference>